<evidence type="ECO:0000313" key="4">
    <source>
        <dbReference type="Proteomes" id="UP000029692"/>
    </source>
</evidence>
<proteinExistence type="inferred from homology"/>
<gene>
    <name evidence="3" type="ORF">DC28_04250</name>
</gene>
<dbReference type="InterPro" id="IPR023346">
    <property type="entry name" value="Lysozyme-like_dom_sf"/>
</dbReference>
<dbReference type="NCBIfam" id="NF047373">
    <property type="entry name" value="BB0259_flg_lyt"/>
    <property type="match status" value="1"/>
</dbReference>
<dbReference type="Pfam" id="PF01464">
    <property type="entry name" value="SLT"/>
    <property type="match status" value="1"/>
</dbReference>
<dbReference type="OrthoDB" id="9815002at2"/>
<dbReference type="PROSITE" id="PS51257">
    <property type="entry name" value="PROKAR_LIPOPROTEIN"/>
    <property type="match status" value="1"/>
</dbReference>
<dbReference type="PANTHER" id="PTHR37423">
    <property type="entry name" value="SOLUBLE LYTIC MUREIN TRANSGLYCOSYLASE-RELATED"/>
    <property type="match status" value="1"/>
</dbReference>
<name>A0A098R0A6_9SPIO</name>
<evidence type="ECO:0000313" key="3">
    <source>
        <dbReference type="EMBL" id="KGE73344.1"/>
    </source>
</evidence>
<comment type="similarity">
    <text evidence="1">Belongs to the transglycosylase Slt family.</text>
</comment>
<organism evidence="3 4">
    <name type="scientific">Spirochaeta lutea</name>
    <dbReference type="NCBI Taxonomy" id="1480694"/>
    <lineage>
        <taxon>Bacteria</taxon>
        <taxon>Pseudomonadati</taxon>
        <taxon>Spirochaetota</taxon>
        <taxon>Spirochaetia</taxon>
        <taxon>Spirochaetales</taxon>
        <taxon>Spirochaetaceae</taxon>
        <taxon>Spirochaeta</taxon>
    </lineage>
</organism>
<sequence length="834" mass="93450">MIRILLLLFSLLVSLFSCSTGSIFGVDSDRILSLIREEDSIGLLEVLLQAEETGSFRAGDILRISPGAGFESAEMIAALPGEEIVDRGYDISAAGTVVEQLYRTELSAGPGQVWYWRSMERLLRGFLAEGRYEDILETAPALNLSDSETLDTGVILLFPWYTAHRLEALIAQDRSVAAFEEITRVMATMKSLGLPREAVHDSYWYYWARLAAMVSQDYEELTQAIGGYVTRVSPRNGHGDVLGLLLARIRGQEHHPETRALLAFLGDWAPLLVWKIQGLSPGTRQGIEQRITALPEDVKARILSRQDMDPEVVITHGDRQIFAEFLLRSDDQVPVAGFGTTMAQRSRGFESLAEISGLDAQQVALLLEFAGRAAYNDRRYENAQRVFLRGFEGLPNRTGLTAQRLLWWALRSLLQQGRSDTHAGVVRMLGHVHDPEYFEDLLEPYVAASIEQSDWNNLFLLLKDSWDHLSWLVRGQLSLALQAGVAEGSVPGFTEGDERVISDRIRQIQGNSRSIYYRILTNRAGLQDGALGRSELTAWYRDSLQAGGEAGSDESGLGEFRSDVPGIEERLAHQVFSSEALKSFLENNLTLNRVLRGTEYGSSVVPRWPAEVGRVSGGLELLREVSEWLLDRGRYPAAIRVSQEGLKAAEPGSVLETEFLMAVFPRAYREIVSEIVGTTGLESLFWGLIRSESLFDAAATSWVGAMGLGQLMPATAREMAGRMGLEFGDIDLNDPETNMRISFFYLQYLARRLPGWIPVLTGYNAGYGRARDWYAAWEISRGPLWAERVPFQETRGYIRRIITATFYYELQYQEDPDRNFLEQLFDLGTVYGEM</sequence>
<keyword evidence="4" id="KW-1185">Reference proteome</keyword>
<dbReference type="eggNOG" id="COG0741">
    <property type="taxonomic scope" value="Bacteria"/>
</dbReference>
<reference evidence="3 4" key="1">
    <citation type="submission" date="2014-05" db="EMBL/GenBank/DDBJ databases">
        <title>De novo Genome Sequence of Spirocheata sp.</title>
        <authorList>
            <person name="Shivani Y."/>
            <person name="Subhash Y."/>
            <person name="Tushar L."/>
            <person name="Sasikala C."/>
            <person name="Ramana C.V."/>
        </authorList>
    </citation>
    <scope>NUCLEOTIDE SEQUENCE [LARGE SCALE GENOMIC DNA]</scope>
    <source>
        <strain evidence="3 4">JC230</strain>
    </source>
</reference>
<dbReference type="InterPro" id="IPR008258">
    <property type="entry name" value="Transglycosylase_SLT_dom_1"/>
</dbReference>
<evidence type="ECO:0000256" key="1">
    <source>
        <dbReference type="ARBA" id="ARBA00007734"/>
    </source>
</evidence>
<protein>
    <recommendedName>
        <fullName evidence="2">Transglycosylase SLT domain-containing protein</fullName>
    </recommendedName>
</protein>
<accession>A0A098R0A6</accession>
<dbReference type="AlphaFoldDB" id="A0A098R0A6"/>
<feature type="domain" description="Transglycosylase SLT" evidence="2">
    <location>
        <begin position="682"/>
        <end position="774"/>
    </location>
</feature>
<dbReference type="RefSeq" id="WP_037546252.1">
    <property type="nucleotide sequence ID" value="NZ_JNUP01000031.1"/>
</dbReference>
<dbReference type="SUPFAM" id="SSF53955">
    <property type="entry name" value="Lysozyme-like"/>
    <property type="match status" value="1"/>
</dbReference>
<dbReference type="Gene3D" id="1.10.530.10">
    <property type="match status" value="1"/>
</dbReference>
<evidence type="ECO:0000259" key="2">
    <source>
        <dbReference type="Pfam" id="PF01464"/>
    </source>
</evidence>
<dbReference type="STRING" id="1480694.DC28_04250"/>
<dbReference type="EMBL" id="JNUP01000031">
    <property type="protein sequence ID" value="KGE73344.1"/>
    <property type="molecule type" value="Genomic_DNA"/>
</dbReference>
<dbReference type="Proteomes" id="UP000029692">
    <property type="component" value="Unassembled WGS sequence"/>
</dbReference>
<dbReference type="PANTHER" id="PTHR37423:SF2">
    <property type="entry name" value="MEMBRANE-BOUND LYTIC MUREIN TRANSGLYCOSYLASE C"/>
    <property type="match status" value="1"/>
</dbReference>
<comment type="caution">
    <text evidence="3">The sequence shown here is derived from an EMBL/GenBank/DDBJ whole genome shotgun (WGS) entry which is preliminary data.</text>
</comment>
<dbReference type="CDD" id="cd13401">
    <property type="entry name" value="Slt70-like"/>
    <property type="match status" value="1"/>
</dbReference>